<keyword evidence="2" id="KW-1185">Reference proteome</keyword>
<dbReference type="AlphaFoldDB" id="A0ABD1Y7E7"/>
<evidence type="ECO:0000313" key="1">
    <source>
        <dbReference type="EMBL" id="KAL2622688.1"/>
    </source>
</evidence>
<accession>A0ABD1Y7E7</accession>
<dbReference type="EMBL" id="JBHFFA010000006">
    <property type="protein sequence ID" value="KAL2622688.1"/>
    <property type="molecule type" value="Genomic_DNA"/>
</dbReference>
<proteinExistence type="predicted"/>
<comment type="caution">
    <text evidence="1">The sequence shown here is derived from an EMBL/GenBank/DDBJ whole genome shotgun (WGS) entry which is preliminary data.</text>
</comment>
<reference evidence="1 2" key="1">
    <citation type="submission" date="2024-09" db="EMBL/GenBank/DDBJ databases">
        <title>Chromosome-scale assembly of Riccia fluitans.</title>
        <authorList>
            <person name="Paukszto L."/>
            <person name="Sawicki J."/>
            <person name="Karawczyk K."/>
            <person name="Piernik-Szablinska J."/>
            <person name="Szczecinska M."/>
            <person name="Mazdziarz M."/>
        </authorList>
    </citation>
    <scope>NUCLEOTIDE SEQUENCE [LARGE SCALE GENOMIC DNA]</scope>
    <source>
        <strain evidence="1">Rf_01</strain>
        <tissue evidence="1">Aerial parts of the thallus</tissue>
    </source>
</reference>
<dbReference type="Proteomes" id="UP001605036">
    <property type="component" value="Unassembled WGS sequence"/>
</dbReference>
<evidence type="ECO:0000313" key="2">
    <source>
        <dbReference type="Proteomes" id="UP001605036"/>
    </source>
</evidence>
<organism evidence="1 2">
    <name type="scientific">Riccia fluitans</name>
    <dbReference type="NCBI Taxonomy" id="41844"/>
    <lineage>
        <taxon>Eukaryota</taxon>
        <taxon>Viridiplantae</taxon>
        <taxon>Streptophyta</taxon>
        <taxon>Embryophyta</taxon>
        <taxon>Marchantiophyta</taxon>
        <taxon>Marchantiopsida</taxon>
        <taxon>Marchantiidae</taxon>
        <taxon>Marchantiales</taxon>
        <taxon>Ricciaceae</taxon>
        <taxon>Riccia</taxon>
    </lineage>
</organism>
<sequence>MVRFTISDSGLNIQVCLVAHSALCLSPPALPPLNMVSVKEPLRITKNEKHLTTARAHPSYPDDDPVWADFTWKRGEEILGVVIRRISLGIFH</sequence>
<protein>
    <submittedName>
        <fullName evidence="1">Uncharacterized protein</fullName>
    </submittedName>
</protein>
<gene>
    <name evidence="1" type="ORF">R1flu_002893</name>
</gene>
<name>A0ABD1Y7E7_9MARC</name>